<gene>
    <name evidence="2" type="ORF">DFQ12_0027</name>
</gene>
<keyword evidence="1" id="KW-0812">Transmembrane</keyword>
<sequence>MKKALGIMLILIGFALVVILKIGISKETAWMFEYGNWPLIILALALLVPGLILYNKNR</sequence>
<keyword evidence="1" id="KW-0472">Membrane</keyword>
<dbReference type="Proteomes" id="UP000286246">
    <property type="component" value="Unassembled WGS sequence"/>
</dbReference>
<evidence type="ECO:0008006" key="4">
    <source>
        <dbReference type="Google" id="ProtNLM"/>
    </source>
</evidence>
<evidence type="ECO:0000313" key="3">
    <source>
        <dbReference type="Proteomes" id="UP000286246"/>
    </source>
</evidence>
<reference evidence="2 3" key="1">
    <citation type="submission" date="2018-09" db="EMBL/GenBank/DDBJ databases">
        <title>Genomic Encyclopedia of Type Strains, Phase III (KMG-III): the genomes of soil and plant-associated and newly described type strains.</title>
        <authorList>
            <person name="Whitman W."/>
        </authorList>
    </citation>
    <scope>NUCLEOTIDE SEQUENCE [LARGE SCALE GENOMIC DNA]</scope>
    <source>
        <strain evidence="2 3">CECT 7938</strain>
    </source>
</reference>
<dbReference type="RefSeq" id="WP_167457157.1">
    <property type="nucleotide sequence ID" value="NZ_RAPY01000001.1"/>
</dbReference>
<organism evidence="2 3">
    <name type="scientific">Sphingobacterium detergens</name>
    <dbReference type="NCBI Taxonomy" id="1145106"/>
    <lineage>
        <taxon>Bacteria</taxon>
        <taxon>Pseudomonadati</taxon>
        <taxon>Bacteroidota</taxon>
        <taxon>Sphingobacteriia</taxon>
        <taxon>Sphingobacteriales</taxon>
        <taxon>Sphingobacteriaceae</taxon>
        <taxon>Sphingobacterium</taxon>
    </lineage>
</organism>
<keyword evidence="3" id="KW-1185">Reference proteome</keyword>
<evidence type="ECO:0000313" key="2">
    <source>
        <dbReference type="EMBL" id="RKE55198.1"/>
    </source>
</evidence>
<dbReference type="EMBL" id="RAPY01000001">
    <property type="protein sequence ID" value="RKE55198.1"/>
    <property type="molecule type" value="Genomic_DNA"/>
</dbReference>
<evidence type="ECO:0000256" key="1">
    <source>
        <dbReference type="SAM" id="Phobius"/>
    </source>
</evidence>
<protein>
    <recommendedName>
        <fullName evidence="4">DUF5668 domain-containing protein</fullName>
    </recommendedName>
</protein>
<proteinExistence type="predicted"/>
<accession>A0A420BES8</accession>
<comment type="caution">
    <text evidence="2">The sequence shown here is derived from an EMBL/GenBank/DDBJ whole genome shotgun (WGS) entry which is preliminary data.</text>
</comment>
<keyword evidence="1" id="KW-1133">Transmembrane helix</keyword>
<name>A0A420BES8_SPHD1</name>
<dbReference type="AlphaFoldDB" id="A0A420BES8"/>
<feature type="transmembrane region" description="Helical" evidence="1">
    <location>
        <begin position="35"/>
        <end position="54"/>
    </location>
</feature>